<name>A0A2G1MI92_9RHOB</name>
<sequence>MGMQSVLRAIYPPACMGCGDMTEADHALCGACWRETPFLGGALCDLCARPLPGEAEPDLRCDACLAAPPPWGRARAVLQYRDGARRLVLGLKHSDRTDLARPMGLWMARAAADLAEPDTLVVPVPLHRGRLWRRRYNQSALLAARIARALGREVCADALWRHRATATLAGQDAEARRATLDGAIRPHPRRGVRMGGRMVLLVDDVLTSGATLGACARAARAAGARAICVVALARAAPDP</sequence>
<organism evidence="2 3">
    <name type="scientific">Limimaricola cinnabarinus</name>
    <dbReference type="NCBI Taxonomy" id="1125964"/>
    <lineage>
        <taxon>Bacteria</taxon>
        <taxon>Pseudomonadati</taxon>
        <taxon>Pseudomonadota</taxon>
        <taxon>Alphaproteobacteria</taxon>
        <taxon>Rhodobacterales</taxon>
        <taxon>Paracoccaceae</taxon>
        <taxon>Limimaricola</taxon>
    </lineage>
</organism>
<dbReference type="PANTHER" id="PTHR47505:SF1">
    <property type="entry name" value="DNA UTILIZATION PROTEIN YHGH"/>
    <property type="match status" value="1"/>
</dbReference>
<feature type="domain" description="Double zinc ribbon" evidence="1">
    <location>
        <begin position="6"/>
        <end position="65"/>
    </location>
</feature>
<evidence type="ECO:0000313" key="3">
    <source>
        <dbReference type="Proteomes" id="UP000221860"/>
    </source>
</evidence>
<dbReference type="Gene3D" id="3.40.50.2020">
    <property type="match status" value="1"/>
</dbReference>
<keyword evidence="3" id="KW-1185">Reference proteome</keyword>
<dbReference type="Pfam" id="PF18912">
    <property type="entry name" value="DZR_2"/>
    <property type="match status" value="1"/>
</dbReference>
<dbReference type="InterPro" id="IPR029057">
    <property type="entry name" value="PRTase-like"/>
</dbReference>
<dbReference type="InterPro" id="IPR051910">
    <property type="entry name" value="ComF/GntX_DNA_util-trans"/>
</dbReference>
<dbReference type="RefSeq" id="WP_099275694.1">
    <property type="nucleotide sequence ID" value="NZ_KZ304954.1"/>
</dbReference>
<evidence type="ECO:0000259" key="1">
    <source>
        <dbReference type="Pfam" id="PF18912"/>
    </source>
</evidence>
<dbReference type="OrthoDB" id="9779910at2"/>
<dbReference type="InterPro" id="IPR044005">
    <property type="entry name" value="DZR_2"/>
</dbReference>
<keyword evidence="2" id="KW-0808">Transferase</keyword>
<protein>
    <submittedName>
        <fullName evidence="2">Amidophosphoribosyltransferase</fullName>
    </submittedName>
</protein>
<dbReference type="AlphaFoldDB" id="A0A2G1MI92"/>
<gene>
    <name evidence="2" type="ORF">CJ301_05895</name>
</gene>
<comment type="caution">
    <text evidence="2">The sequence shown here is derived from an EMBL/GenBank/DDBJ whole genome shotgun (WGS) entry which is preliminary data.</text>
</comment>
<reference evidence="2 3" key="1">
    <citation type="submission" date="2017-08" db="EMBL/GenBank/DDBJ databases">
        <title>Draft Genome Sequence of Loktanella cinnabarina Strain XM1, Isolated from Coastal Surface Water.</title>
        <authorList>
            <person name="Ma R."/>
            <person name="Wang J."/>
            <person name="Wang Q."/>
            <person name="Ma Z."/>
            <person name="Li J."/>
            <person name="Chen L."/>
        </authorList>
    </citation>
    <scope>NUCLEOTIDE SEQUENCE [LARGE SCALE GENOMIC DNA]</scope>
    <source>
        <strain evidence="2 3">XM1</strain>
    </source>
</reference>
<dbReference type="EMBL" id="NQWH01000007">
    <property type="protein sequence ID" value="PHP28471.1"/>
    <property type="molecule type" value="Genomic_DNA"/>
</dbReference>
<accession>A0A2G1MI92</accession>
<dbReference type="PANTHER" id="PTHR47505">
    <property type="entry name" value="DNA UTILIZATION PROTEIN YHGH"/>
    <property type="match status" value="1"/>
</dbReference>
<proteinExistence type="predicted"/>
<dbReference type="GO" id="GO:0016757">
    <property type="term" value="F:glycosyltransferase activity"/>
    <property type="evidence" value="ECO:0007669"/>
    <property type="project" value="UniProtKB-KW"/>
</dbReference>
<dbReference type="Proteomes" id="UP000221860">
    <property type="component" value="Unassembled WGS sequence"/>
</dbReference>
<evidence type="ECO:0000313" key="2">
    <source>
        <dbReference type="EMBL" id="PHP28471.1"/>
    </source>
</evidence>
<dbReference type="SUPFAM" id="SSF53271">
    <property type="entry name" value="PRTase-like"/>
    <property type="match status" value="1"/>
</dbReference>
<keyword evidence="2" id="KW-0328">Glycosyltransferase</keyword>